<keyword evidence="3" id="KW-1185">Reference proteome</keyword>
<name>A0ABQ0Z7Y0_9HYPH</name>
<dbReference type="PANTHER" id="PTHR43798">
    <property type="entry name" value="MONOACYLGLYCEROL LIPASE"/>
    <property type="match status" value="1"/>
</dbReference>
<dbReference type="Pfam" id="PF00561">
    <property type="entry name" value="Abhydrolase_1"/>
    <property type="match status" value="1"/>
</dbReference>
<keyword evidence="2" id="KW-0378">Hydrolase</keyword>
<dbReference type="Gene3D" id="3.40.50.1820">
    <property type="entry name" value="alpha/beta hydrolase"/>
    <property type="match status" value="1"/>
</dbReference>
<dbReference type="InterPro" id="IPR000639">
    <property type="entry name" value="Epox_hydrolase-like"/>
</dbReference>
<feature type="domain" description="AB hydrolase-1" evidence="1">
    <location>
        <begin position="27"/>
        <end position="147"/>
    </location>
</feature>
<dbReference type="Proteomes" id="UP000390335">
    <property type="component" value="Unassembled WGS sequence"/>
</dbReference>
<dbReference type="PANTHER" id="PTHR43798:SF33">
    <property type="entry name" value="HYDROLASE, PUTATIVE (AFU_ORTHOLOGUE AFUA_2G14860)-RELATED"/>
    <property type="match status" value="1"/>
</dbReference>
<evidence type="ECO:0000313" key="3">
    <source>
        <dbReference type="Proteomes" id="UP000390335"/>
    </source>
</evidence>
<dbReference type="GO" id="GO:0016787">
    <property type="term" value="F:hydrolase activity"/>
    <property type="evidence" value="ECO:0007669"/>
    <property type="project" value="UniProtKB-KW"/>
</dbReference>
<comment type="caution">
    <text evidence="2">The sequence shown here is derived from an EMBL/GenBank/DDBJ whole genome shotgun (WGS) entry which is preliminary data.</text>
</comment>
<accession>A0ABQ0Z7Y0</accession>
<proteinExistence type="predicted"/>
<sequence>MDMPMTKHIRTRDLDIAYEEAGDPRGKPIVLVHGWPDDVRCWDKIVPALVDGGHRVIAPYLRGTGPTTFLSADTMRSGAVAALTEDLAEFLEALDLSDVVICGYDWGARAGYGVAALFPARLRGLVAMAAGFATSQPIKEISYDLAKAYWYEWVVALKQGQEAMDKDRLRLARFLWATWSPDWPTKWQDFDEMAPSLQNDDWAPISIHAYLQRWKETPGAPEHEDVERGLAENPAIQVATLVLHGASDGCNLVDTSAGKDQYFVAEYERVVLDAIGHFIPQEAPKQTLDAILRLTTR</sequence>
<reference evidence="2 3" key="1">
    <citation type="journal article" date="2020" name="Genome Biol. Evol.">
        <title>Rhizobium dioscoreae sp. nov., a plant growth-promoting bacterium isolated from yam (Dioscorea species).</title>
        <authorList>
            <person name="Ouyabe M."/>
            <person name="Tanaka N."/>
            <person name="Shiwa Y."/>
            <person name="Fujita N."/>
            <person name="Kikuno H."/>
            <person name="Babil P."/>
            <person name="Shiwachi H."/>
        </authorList>
    </citation>
    <scope>NUCLEOTIDE SEQUENCE [LARGE SCALE GENOMIC DNA]</scope>
    <source>
        <strain evidence="2 3">S-93</strain>
    </source>
</reference>
<evidence type="ECO:0000259" key="1">
    <source>
        <dbReference type="Pfam" id="PF00561"/>
    </source>
</evidence>
<dbReference type="EMBL" id="BLAJ01000004">
    <property type="protein sequence ID" value="GES51442.1"/>
    <property type="molecule type" value="Genomic_DNA"/>
</dbReference>
<evidence type="ECO:0000313" key="2">
    <source>
        <dbReference type="EMBL" id="GES51442.1"/>
    </source>
</evidence>
<organism evidence="2 3">
    <name type="scientific">Rhizobium dioscoreae</name>
    <dbReference type="NCBI Taxonomy" id="2653122"/>
    <lineage>
        <taxon>Bacteria</taxon>
        <taxon>Pseudomonadati</taxon>
        <taxon>Pseudomonadota</taxon>
        <taxon>Alphaproteobacteria</taxon>
        <taxon>Hyphomicrobiales</taxon>
        <taxon>Rhizobiaceae</taxon>
        <taxon>Rhizobium/Agrobacterium group</taxon>
        <taxon>Rhizobium</taxon>
    </lineage>
</organism>
<dbReference type="PRINTS" id="PR00412">
    <property type="entry name" value="EPOXHYDRLASE"/>
</dbReference>
<dbReference type="InterPro" id="IPR029058">
    <property type="entry name" value="AB_hydrolase_fold"/>
</dbReference>
<gene>
    <name evidence="2" type="ORF">RsS93_40560</name>
</gene>
<dbReference type="SUPFAM" id="SSF53474">
    <property type="entry name" value="alpha/beta-Hydrolases"/>
    <property type="match status" value="1"/>
</dbReference>
<protein>
    <submittedName>
        <fullName evidence="2">Alpha/beta hydrolase</fullName>
    </submittedName>
</protein>
<dbReference type="InterPro" id="IPR000073">
    <property type="entry name" value="AB_hydrolase_1"/>
</dbReference>
<dbReference type="InterPro" id="IPR050266">
    <property type="entry name" value="AB_hydrolase_sf"/>
</dbReference>